<dbReference type="AlphaFoldDB" id="A0A9Q8V8B8"/>
<sequence length="505" mass="57381">MASTVLPSKLKSLHQASKTCLAHISTQNPILYKETFVHYASPSSGKEHDAHEAPSVPDDCVFKSLSLSAASLPTVAQCAVHLELLEVFYALRSQIISSTDLDDTFGLERHNRTVYRRKYDATRRKYVNAPVKLRDATWDSRRKEKWTWYLELAAGRFLAWAVSIDRAVSPSASQRFGTVDAPLPYLPPLDVLMVWHAYLLNPADFEEYCVDNSLRWLRRVPFPWSQIHAAMDSKDSSYTVSDKDRTWLTETVKLEADLFQYLRDAGIASGSVALLLKKEGSLRDMPNITAMSSLDGLTPREQSFVSVMQRASAKRRHVWVLVDNVERQASFVSKMHSQLWLRSPALEGTLQRAVTRYGIFLELFALHPKQMLVPTLDIDLAWHTHQLSAGWYRESMVERCGRFIDHDDKLPKSSLAPGMDRTAELYRAHTGREYSVCQCWDCEAIASALEACVLDDTLDGADVDVLARQVANDVQYYRAVEHARRRKVDPPNRRIAVLGPWKEVD</sequence>
<dbReference type="PANTHER" id="PTHR34365">
    <property type="entry name" value="ENOLASE (DUF1399)"/>
    <property type="match status" value="1"/>
</dbReference>
<dbReference type="Proteomes" id="UP000829364">
    <property type="component" value="Chromosome 2"/>
</dbReference>
<reference evidence="1" key="1">
    <citation type="submission" date="2021-11" db="EMBL/GenBank/DDBJ databases">
        <title>Purpureocillium_takamizusanense_genome.</title>
        <authorList>
            <person name="Nguyen N.-H."/>
        </authorList>
    </citation>
    <scope>NUCLEOTIDE SEQUENCE</scope>
    <source>
        <strain evidence="1">PT3</strain>
    </source>
</reference>
<dbReference type="RefSeq" id="XP_047839190.1">
    <property type="nucleotide sequence ID" value="XM_047983220.1"/>
</dbReference>
<keyword evidence="2" id="KW-1185">Reference proteome</keyword>
<dbReference type="Pfam" id="PF07173">
    <property type="entry name" value="GRDP-like"/>
    <property type="match status" value="1"/>
</dbReference>
<protein>
    <recommendedName>
        <fullName evidence="3">Glycine-rich domain-containing protein 1</fullName>
    </recommendedName>
</protein>
<dbReference type="PANTHER" id="PTHR34365:SF7">
    <property type="entry name" value="GLYCINE-RICH DOMAIN-CONTAINING PROTEIN 1"/>
    <property type="match status" value="1"/>
</dbReference>
<evidence type="ECO:0000313" key="1">
    <source>
        <dbReference type="EMBL" id="UNI15709.1"/>
    </source>
</evidence>
<dbReference type="EMBL" id="CP086355">
    <property type="protein sequence ID" value="UNI15709.1"/>
    <property type="molecule type" value="Genomic_DNA"/>
</dbReference>
<evidence type="ECO:0008006" key="3">
    <source>
        <dbReference type="Google" id="ProtNLM"/>
    </source>
</evidence>
<dbReference type="OrthoDB" id="2684236at2759"/>
<dbReference type="InterPro" id="IPR009836">
    <property type="entry name" value="GRDP-like"/>
</dbReference>
<proteinExistence type="predicted"/>
<dbReference type="GeneID" id="72064177"/>
<evidence type="ECO:0000313" key="2">
    <source>
        <dbReference type="Proteomes" id="UP000829364"/>
    </source>
</evidence>
<dbReference type="KEGG" id="ptkz:JDV02_002216"/>
<accession>A0A9Q8V8B8</accession>
<gene>
    <name evidence="1" type="ORF">JDV02_002216</name>
</gene>
<name>A0A9Q8V8B8_9HYPO</name>
<organism evidence="1 2">
    <name type="scientific">Purpureocillium takamizusanense</name>
    <dbReference type="NCBI Taxonomy" id="2060973"/>
    <lineage>
        <taxon>Eukaryota</taxon>
        <taxon>Fungi</taxon>
        <taxon>Dikarya</taxon>
        <taxon>Ascomycota</taxon>
        <taxon>Pezizomycotina</taxon>
        <taxon>Sordariomycetes</taxon>
        <taxon>Hypocreomycetidae</taxon>
        <taxon>Hypocreales</taxon>
        <taxon>Ophiocordycipitaceae</taxon>
        <taxon>Purpureocillium</taxon>
    </lineage>
</organism>